<gene>
    <name evidence="12" type="ORF">SAMN05216389_111148</name>
</gene>
<dbReference type="InterPro" id="IPR001992">
    <property type="entry name" value="T2SS_GspF/T4SS_PilC_CS"/>
</dbReference>
<comment type="similarity">
    <text evidence="2 9">Belongs to the GSP F family.</text>
</comment>
<keyword evidence="13" id="KW-1185">Reference proteome</keyword>
<dbReference type="RefSeq" id="WP_090870520.1">
    <property type="nucleotide sequence ID" value="NZ_FOHE01000011.1"/>
</dbReference>
<dbReference type="InterPro" id="IPR042094">
    <property type="entry name" value="T2SS_GspF_sf"/>
</dbReference>
<evidence type="ECO:0000256" key="1">
    <source>
        <dbReference type="ARBA" id="ARBA00004429"/>
    </source>
</evidence>
<dbReference type="Gene3D" id="1.20.81.30">
    <property type="entry name" value="Type II secretion system (T2SS), domain F"/>
    <property type="match status" value="2"/>
</dbReference>
<accession>A0A1I0EIM0</accession>
<dbReference type="PANTHER" id="PTHR30012">
    <property type="entry name" value="GENERAL SECRETION PATHWAY PROTEIN"/>
    <property type="match status" value="1"/>
</dbReference>
<evidence type="ECO:0000313" key="12">
    <source>
        <dbReference type="EMBL" id="SET45033.1"/>
    </source>
</evidence>
<evidence type="ECO:0000256" key="5">
    <source>
        <dbReference type="ARBA" id="ARBA00022519"/>
    </source>
</evidence>
<evidence type="ECO:0000259" key="11">
    <source>
        <dbReference type="Pfam" id="PF00482"/>
    </source>
</evidence>
<keyword evidence="3 9" id="KW-0813">Transport</keyword>
<dbReference type="EMBL" id="FOHE01000011">
    <property type="protein sequence ID" value="SET45033.1"/>
    <property type="molecule type" value="Genomic_DNA"/>
</dbReference>
<dbReference type="PROSITE" id="PS00874">
    <property type="entry name" value="T2SP_F"/>
    <property type="match status" value="1"/>
</dbReference>
<feature type="transmembrane region" description="Helical" evidence="10">
    <location>
        <begin position="164"/>
        <end position="187"/>
    </location>
</feature>
<reference evidence="12 13" key="1">
    <citation type="submission" date="2016-10" db="EMBL/GenBank/DDBJ databases">
        <authorList>
            <person name="de Groot N.N."/>
        </authorList>
    </citation>
    <scope>NUCLEOTIDE SEQUENCE [LARGE SCALE GENOMIC DNA]</scope>
    <source>
        <strain evidence="12 13">IBRC-M 10780</strain>
    </source>
</reference>
<dbReference type="STRING" id="930131.SAMN05216389_111148"/>
<evidence type="ECO:0000256" key="7">
    <source>
        <dbReference type="ARBA" id="ARBA00022989"/>
    </source>
</evidence>
<feature type="domain" description="Type II secretion system protein GspF" evidence="11">
    <location>
        <begin position="270"/>
        <end position="391"/>
    </location>
</feature>
<keyword evidence="8 10" id="KW-0472">Membrane</keyword>
<organism evidence="12 13">
    <name type="scientific">Oceanobacillus limi</name>
    <dbReference type="NCBI Taxonomy" id="930131"/>
    <lineage>
        <taxon>Bacteria</taxon>
        <taxon>Bacillati</taxon>
        <taxon>Bacillota</taxon>
        <taxon>Bacilli</taxon>
        <taxon>Bacillales</taxon>
        <taxon>Bacillaceae</taxon>
        <taxon>Oceanobacillus</taxon>
    </lineage>
</organism>
<dbReference type="FunFam" id="1.20.81.30:FF:000001">
    <property type="entry name" value="Type II secretion system protein F"/>
    <property type="match status" value="2"/>
</dbReference>
<dbReference type="PANTHER" id="PTHR30012:SF0">
    <property type="entry name" value="TYPE II SECRETION SYSTEM PROTEIN F-RELATED"/>
    <property type="match status" value="1"/>
</dbReference>
<keyword evidence="7 10" id="KW-1133">Transmembrane helix</keyword>
<dbReference type="AlphaFoldDB" id="A0A1I0EIM0"/>
<dbReference type="InterPro" id="IPR003004">
    <property type="entry name" value="GspF/PilC"/>
</dbReference>
<evidence type="ECO:0000256" key="6">
    <source>
        <dbReference type="ARBA" id="ARBA00022692"/>
    </source>
</evidence>
<feature type="domain" description="Type II secretion system protein GspF" evidence="11">
    <location>
        <begin position="65"/>
        <end position="188"/>
    </location>
</feature>
<dbReference type="InterPro" id="IPR018076">
    <property type="entry name" value="T2SS_GspF_dom"/>
</dbReference>
<keyword evidence="6 9" id="KW-0812">Transmembrane</keyword>
<feature type="transmembrane region" description="Helical" evidence="10">
    <location>
        <begin position="372"/>
        <end position="396"/>
    </location>
</feature>
<dbReference type="GO" id="GO:0005886">
    <property type="term" value="C:plasma membrane"/>
    <property type="evidence" value="ECO:0007669"/>
    <property type="project" value="UniProtKB-SubCell"/>
</dbReference>
<evidence type="ECO:0000256" key="10">
    <source>
        <dbReference type="SAM" id="Phobius"/>
    </source>
</evidence>
<evidence type="ECO:0000256" key="8">
    <source>
        <dbReference type="ARBA" id="ARBA00023136"/>
    </source>
</evidence>
<keyword evidence="5" id="KW-0997">Cell inner membrane</keyword>
<evidence type="ECO:0000313" key="13">
    <source>
        <dbReference type="Proteomes" id="UP000198618"/>
    </source>
</evidence>
<sequence>MNFQYSGKNSSGEKVKGKIDANTKKEALLALEKNGLVILEIEETKLWNKDLTITKKVNHKDFVLFLRQYATLIHAGISISEATKTMIEQTESKPLKNALADIDQQLDQGQALSKSAERHPKIFPPLLINMIRAGEASGKLDEILNQMADYFEKQYQNRQKVVSALIYPSVVGVITLLLSIFLLVFVVPQFITMFNSFGEDIPAFTLFILHLSEIVGTYWWIILMLILVAIILYKYLHEKYDQFAYRMDIVKMKFPFLGILVHKGALVRMTQTLSTLVNSAVPILESVEITEKVVGNRVIKSTLEQSRKSLEVGQSITKPMIGHWAFPTLVTQMIQIGEKTGTLDQMLQKVSDFYEEEVDQLSNRIKTLIEPLMIIVLTVMVGSIIAAVVIPMFSLFENLQ</sequence>
<proteinExistence type="inferred from homology"/>
<name>A0A1I0EIM0_9BACI</name>
<dbReference type="OrthoDB" id="9805682at2"/>
<evidence type="ECO:0000256" key="3">
    <source>
        <dbReference type="ARBA" id="ARBA00022448"/>
    </source>
</evidence>
<dbReference type="Pfam" id="PF00482">
    <property type="entry name" value="T2SSF"/>
    <property type="match status" value="2"/>
</dbReference>
<dbReference type="GO" id="GO:0015628">
    <property type="term" value="P:protein secretion by the type II secretion system"/>
    <property type="evidence" value="ECO:0007669"/>
    <property type="project" value="TreeGrafter"/>
</dbReference>
<protein>
    <submittedName>
        <fullName evidence="12">Type IV pilus assembly protein PilC</fullName>
    </submittedName>
</protein>
<evidence type="ECO:0000256" key="2">
    <source>
        <dbReference type="ARBA" id="ARBA00005745"/>
    </source>
</evidence>
<keyword evidence="4" id="KW-1003">Cell membrane</keyword>
<dbReference type="PRINTS" id="PR00812">
    <property type="entry name" value="BCTERIALGSPF"/>
</dbReference>
<dbReference type="Proteomes" id="UP000198618">
    <property type="component" value="Unassembled WGS sequence"/>
</dbReference>
<feature type="transmembrane region" description="Helical" evidence="10">
    <location>
        <begin position="217"/>
        <end position="236"/>
    </location>
</feature>
<evidence type="ECO:0000256" key="4">
    <source>
        <dbReference type="ARBA" id="ARBA00022475"/>
    </source>
</evidence>
<comment type="subcellular location">
    <subcellularLocation>
        <location evidence="1">Cell inner membrane</location>
        <topology evidence="1">Multi-pass membrane protein</topology>
    </subcellularLocation>
    <subcellularLocation>
        <location evidence="9">Cell membrane</location>
        <topology evidence="9">Multi-pass membrane protein</topology>
    </subcellularLocation>
</comment>
<evidence type="ECO:0000256" key="9">
    <source>
        <dbReference type="RuleBase" id="RU003923"/>
    </source>
</evidence>